<keyword evidence="2" id="KW-1185">Reference proteome</keyword>
<dbReference type="RefSeq" id="WP_290400542.1">
    <property type="nucleotide sequence ID" value="NZ_JAUHLN010000003.1"/>
</dbReference>
<dbReference type="Gene3D" id="3.20.20.370">
    <property type="entry name" value="Glycoside hydrolase/deacetylase"/>
    <property type="match status" value="1"/>
</dbReference>
<dbReference type="SUPFAM" id="SSF88713">
    <property type="entry name" value="Glycoside hydrolase/deacetylase"/>
    <property type="match status" value="1"/>
</dbReference>
<evidence type="ECO:0000313" key="2">
    <source>
        <dbReference type="Proteomes" id="UP001168694"/>
    </source>
</evidence>
<reference evidence="1" key="1">
    <citation type="submission" date="2023-06" db="EMBL/GenBank/DDBJ databases">
        <title>Draft Genome Sequences of Representative Paenibacillus Polymyxa, Bacillus cereus, Fictibacillus sp., and Brevibacillus agri Strains Isolated from Amazonian Dark Earth.</title>
        <authorList>
            <person name="Pellegrinetti T.A."/>
            <person name="Cunha I.C.M."/>
            <person name="Chaves M.G."/>
            <person name="Freitas A.S."/>
            <person name="Silva A.V.R."/>
            <person name="Tsai S.M."/>
            <person name="Mendes L.W."/>
        </authorList>
    </citation>
    <scope>NUCLEOTIDE SEQUENCE</scope>
    <source>
        <strain evidence="1">CENA-BCM004</strain>
    </source>
</reference>
<accession>A0ABT8E926</accession>
<protein>
    <recommendedName>
        <fullName evidence="3">Polysaccharide deacetylase</fullName>
    </recommendedName>
</protein>
<organism evidence="1 2">
    <name type="scientific">Fictibacillus terranigra</name>
    <dbReference type="NCBI Taxonomy" id="3058424"/>
    <lineage>
        <taxon>Bacteria</taxon>
        <taxon>Bacillati</taxon>
        <taxon>Bacillota</taxon>
        <taxon>Bacilli</taxon>
        <taxon>Bacillales</taxon>
        <taxon>Fictibacillaceae</taxon>
        <taxon>Fictibacillus</taxon>
    </lineage>
</organism>
<evidence type="ECO:0000313" key="1">
    <source>
        <dbReference type="EMBL" id="MDN4074410.1"/>
    </source>
</evidence>
<evidence type="ECO:0008006" key="3">
    <source>
        <dbReference type="Google" id="ProtNLM"/>
    </source>
</evidence>
<proteinExistence type="predicted"/>
<comment type="caution">
    <text evidence="1">The sequence shown here is derived from an EMBL/GenBank/DDBJ whole genome shotgun (WGS) entry which is preliminary data.</text>
</comment>
<name>A0ABT8E926_9BACL</name>
<sequence length="566" mass="64783">MRMARVGVYVDKECALYKWEKGENVFELYFHSVFQYAGIPFTPIVETNQLHHFDVIVLALPPIKHEETRDLWDYIRSGGSVISIGKLTEFAKGMGFTEHRIDDGYAVHNQQFLRFFQAFTWTASSSQFHCQKYGEIKTGAKNGHRAGALIEKWDIGEGTLQRWTVDIIGAIVGMQQGREPVTKDGQPAPDGTANLNDGLLKADDGFAMDWEMDRLQTPTGQPYFAFPYADLWKEAIISHLLKIVLDQGLTLPFLDYWPDGMEQIAMISLDSDVNDDASAYTTLAVLEECQIHSTWCMLEPGYSPSLYPVIREKGHEIALHYNARNEDAGFWDQSEMKRQLEWLNLVSGEDSIVSNKNHYTIFQNWGEFFEWCESFGIQSDQTRGPSKKGNVGFLFGTCHPYFPISWADKKNRIYDVLEIGFLTQDVDLSRLADTSIIEPFLKTTKGMRGVAHFLFHQIHIYRDQAVKEALKKVVQRAKELEYHFWTGDQINEWVRRRSRMQIQGILSGGEVKYLNGCSGAVICIPVKEKENSSAYIERFGVCCKKQKVEERAGEWVLPGKETNFHE</sequence>
<dbReference type="InterPro" id="IPR011330">
    <property type="entry name" value="Glyco_hydro/deAcase_b/a-brl"/>
</dbReference>
<dbReference type="Proteomes" id="UP001168694">
    <property type="component" value="Unassembled WGS sequence"/>
</dbReference>
<gene>
    <name evidence="1" type="ORF">QYF49_15605</name>
</gene>
<dbReference type="EMBL" id="JAUHLN010000003">
    <property type="protein sequence ID" value="MDN4074410.1"/>
    <property type="molecule type" value="Genomic_DNA"/>
</dbReference>
<dbReference type="CDD" id="cd03143">
    <property type="entry name" value="A4_beta-galactosidase_middle_domain"/>
    <property type="match status" value="1"/>
</dbReference>